<keyword evidence="2" id="KW-0479">Metal-binding</keyword>
<dbReference type="InParanoid" id="A0A177CF60"/>
<name>A0A177CF60_9PLEO</name>
<keyword evidence="4" id="KW-0560">Oxidoreductase</keyword>
<dbReference type="RefSeq" id="XP_018035715.1">
    <property type="nucleotide sequence ID" value="XM_018180971.1"/>
</dbReference>
<dbReference type="InterPro" id="IPR036291">
    <property type="entry name" value="NAD(P)-bd_dom_sf"/>
</dbReference>
<evidence type="ECO:0000313" key="5">
    <source>
        <dbReference type="EMBL" id="OAG05350.1"/>
    </source>
</evidence>
<dbReference type="GO" id="GO:0046872">
    <property type="term" value="F:metal ion binding"/>
    <property type="evidence" value="ECO:0007669"/>
    <property type="project" value="UniProtKB-KW"/>
</dbReference>
<dbReference type="Proteomes" id="UP000077069">
    <property type="component" value="Unassembled WGS sequence"/>
</dbReference>
<evidence type="ECO:0000256" key="2">
    <source>
        <dbReference type="ARBA" id="ARBA00022723"/>
    </source>
</evidence>
<dbReference type="AlphaFoldDB" id="A0A177CF60"/>
<keyword evidence="6" id="KW-1185">Reference proteome</keyword>
<evidence type="ECO:0000256" key="4">
    <source>
        <dbReference type="ARBA" id="ARBA00023002"/>
    </source>
</evidence>
<dbReference type="PANTHER" id="PTHR42683">
    <property type="entry name" value="ALDEHYDE REDUCTASE"/>
    <property type="match status" value="1"/>
</dbReference>
<evidence type="ECO:0000256" key="3">
    <source>
        <dbReference type="ARBA" id="ARBA00022833"/>
    </source>
</evidence>
<dbReference type="Gene3D" id="3.90.180.10">
    <property type="entry name" value="Medium-chain alcohol dehydrogenases, catalytic domain"/>
    <property type="match status" value="1"/>
</dbReference>
<dbReference type="FunFam" id="3.40.50.720:FF:000022">
    <property type="entry name" value="Cinnamyl alcohol dehydrogenase"/>
    <property type="match status" value="1"/>
</dbReference>
<accession>A0A177CF60</accession>
<protein>
    <submittedName>
        <fullName evidence="5">NAD(P)-binding protein</fullName>
    </submittedName>
</protein>
<dbReference type="Gene3D" id="3.40.50.720">
    <property type="entry name" value="NAD(P)-binding Rossmann-like Domain"/>
    <property type="match status" value="2"/>
</dbReference>
<sequence>MHRDIQVTSRFAWKQAAKYGSIKPDIIRADWHAAPIMCGGITLYSPLKKYGAEGKHVGIVGLGRLGHFGVLFAKALGALKITVVSRWRAKEDDAKKLRADHFIAADEEGWEQGDNASSLDLIVSTVLSDKLPLDLFPAFPAVALIMKAVHITGSAIGSPKDIKEMLQLVSEKGIKPWTQEVSLKHTNKAILDFENGKPRYRFVLKNENYSG</sequence>
<reference evidence="5 6" key="1">
    <citation type="submission" date="2016-05" db="EMBL/GenBank/DDBJ databases">
        <title>Comparative analysis of secretome profiles of manganese(II)-oxidizing ascomycete fungi.</title>
        <authorList>
            <consortium name="DOE Joint Genome Institute"/>
            <person name="Zeiner C.A."/>
            <person name="Purvine S.O."/>
            <person name="Zink E.M."/>
            <person name="Wu S."/>
            <person name="Pasa-Tolic L."/>
            <person name="Chaput D.L."/>
            <person name="Haridas S."/>
            <person name="Grigoriev I.V."/>
            <person name="Santelli C.M."/>
            <person name="Hansel C.M."/>
        </authorList>
    </citation>
    <scope>NUCLEOTIDE SEQUENCE [LARGE SCALE GENOMIC DNA]</scope>
    <source>
        <strain evidence="5 6">AP3s5-JAC2a</strain>
    </source>
</reference>
<organism evidence="5 6">
    <name type="scientific">Paraphaeosphaeria sporulosa</name>
    <dbReference type="NCBI Taxonomy" id="1460663"/>
    <lineage>
        <taxon>Eukaryota</taxon>
        <taxon>Fungi</taxon>
        <taxon>Dikarya</taxon>
        <taxon>Ascomycota</taxon>
        <taxon>Pezizomycotina</taxon>
        <taxon>Dothideomycetes</taxon>
        <taxon>Pleosporomycetidae</taxon>
        <taxon>Pleosporales</taxon>
        <taxon>Massarineae</taxon>
        <taxon>Didymosphaeriaceae</taxon>
        <taxon>Paraphaeosphaeria</taxon>
    </lineage>
</organism>
<dbReference type="GO" id="GO:0016616">
    <property type="term" value="F:oxidoreductase activity, acting on the CH-OH group of donors, NAD or NADP as acceptor"/>
    <property type="evidence" value="ECO:0007669"/>
    <property type="project" value="InterPro"/>
</dbReference>
<comment type="cofactor">
    <cofactor evidence="1">
        <name>Zn(2+)</name>
        <dbReference type="ChEBI" id="CHEBI:29105"/>
    </cofactor>
</comment>
<evidence type="ECO:0000256" key="1">
    <source>
        <dbReference type="ARBA" id="ARBA00001947"/>
    </source>
</evidence>
<evidence type="ECO:0000313" key="6">
    <source>
        <dbReference type="Proteomes" id="UP000077069"/>
    </source>
</evidence>
<dbReference type="STRING" id="1460663.A0A177CF60"/>
<dbReference type="InterPro" id="IPR047109">
    <property type="entry name" value="CAD-like"/>
</dbReference>
<proteinExistence type="predicted"/>
<dbReference type="GeneID" id="28764457"/>
<dbReference type="SUPFAM" id="SSF51735">
    <property type="entry name" value="NAD(P)-binding Rossmann-fold domains"/>
    <property type="match status" value="1"/>
</dbReference>
<dbReference type="EMBL" id="KV441553">
    <property type="protein sequence ID" value="OAG05350.1"/>
    <property type="molecule type" value="Genomic_DNA"/>
</dbReference>
<keyword evidence="3" id="KW-0862">Zinc</keyword>
<gene>
    <name evidence="5" type="ORF">CC84DRAFT_1188099</name>
</gene>
<dbReference type="OrthoDB" id="1879366at2759"/>